<protein>
    <recommendedName>
        <fullName evidence="5">C3H1-type domain-containing protein</fullName>
    </recommendedName>
</protein>
<dbReference type="InParanoid" id="Q0UR27"/>
<dbReference type="HOGENOM" id="CLU_1533125_0_0_1"/>
<proteinExistence type="predicted"/>
<sequence>MLRTFSANPTCRHIIFGGCHDAGYLVNLEQFKHNESKAACITLLETTVGKSAGAVGNISLAPTTKTNKKKKYAYYNKEEQRLDEPLPPRDPAAAASLEERMKRTGKKMCNHWHLGGHCDNGKLCQFQHEPKLTPGELNALRYKTRSLACKNRYCENIDCCKLTITIATFAASMHA</sequence>
<dbReference type="InterPro" id="IPR000571">
    <property type="entry name" value="Znf_CCCH"/>
</dbReference>
<feature type="zinc finger region" description="C3H1-type" evidence="4">
    <location>
        <begin position="103"/>
        <end position="131"/>
    </location>
</feature>
<dbReference type="PANTHER" id="PTHR37543">
    <property type="entry name" value="CCCH ZINC FINGER DNA BINDING PROTEIN (AFU_ORTHOLOGUE AFUA_5G12760)"/>
    <property type="match status" value="1"/>
</dbReference>
<dbReference type="Pfam" id="PF25542">
    <property type="entry name" value="zf-CCCH_12"/>
    <property type="match status" value="1"/>
</dbReference>
<dbReference type="GeneID" id="5973060"/>
<accession>Q0UR27</accession>
<dbReference type="VEuPathDB" id="FungiDB:JI435_057870"/>
<keyword evidence="1 4" id="KW-0479">Metal-binding</keyword>
<gene>
    <name evidence="6" type="ORF">SNOG_05787</name>
</gene>
<evidence type="ECO:0000256" key="2">
    <source>
        <dbReference type="ARBA" id="ARBA00022771"/>
    </source>
</evidence>
<evidence type="ECO:0000256" key="3">
    <source>
        <dbReference type="ARBA" id="ARBA00022833"/>
    </source>
</evidence>
<dbReference type="EMBL" id="CH445332">
    <property type="protein sequence ID" value="EAT86851.2"/>
    <property type="molecule type" value="Genomic_DNA"/>
</dbReference>
<dbReference type="eggNOG" id="ENOG502S3N6">
    <property type="taxonomic scope" value="Eukaryota"/>
</dbReference>
<dbReference type="InterPro" id="IPR036855">
    <property type="entry name" value="Znf_CCCH_sf"/>
</dbReference>
<dbReference type="PANTHER" id="PTHR37543:SF1">
    <property type="entry name" value="CCCH ZINC FINGER DNA BINDING PROTEIN (AFU_ORTHOLOGUE AFUA_5G12760)"/>
    <property type="match status" value="1"/>
</dbReference>
<feature type="domain" description="C3H1-type" evidence="5">
    <location>
        <begin position="103"/>
        <end position="131"/>
    </location>
</feature>
<evidence type="ECO:0000259" key="5">
    <source>
        <dbReference type="PROSITE" id="PS50103"/>
    </source>
</evidence>
<evidence type="ECO:0000256" key="1">
    <source>
        <dbReference type="ARBA" id="ARBA00022723"/>
    </source>
</evidence>
<evidence type="ECO:0000313" key="6">
    <source>
        <dbReference type="EMBL" id="EAT86851.2"/>
    </source>
</evidence>
<name>Q0UR27_PHANO</name>
<dbReference type="STRING" id="321614.Q0UR27"/>
<dbReference type="PROSITE" id="PS50103">
    <property type="entry name" value="ZF_C3H1"/>
    <property type="match status" value="1"/>
</dbReference>
<keyword evidence="3 4" id="KW-0862">Zinc</keyword>
<keyword evidence="2 4" id="KW-0863">Zinc-finger</keyword>
<dbReference type="Proteomes" id="UP000001055">
    <property type="component" value="Unassembled WGS sequence"/>
</dbReference>
<reference evidence="7" key="1">
    <citation type="journal article" date="2007" name="Plant Cell">
        <title>Dothideomycete-plant interactions illuminated by genome sequencing and EST analysis of the wheat pathogen Stagonospora nodorum.</title>
        <authorList>
            <person name="Hane J.K."/>
            <person name="Lowe R.G."/>
            <person name="Solomon P.S."/>
            <person name="Tan K.C."/>
            <person name="Schoch C.L."/>
            <person name="Spatafora J.W."/>
            <person name="Crous P.W."/>
            <person name="Kodira C."/>
            <person name="Birren B.W."/>
            <person name="Galagan J.E."/>
            <person name="Torriani S.F."/>
            <person name="McDonald B.A."/>
            <person name="Oliver R.P."/>
        </authorList>
    </citation>
    <scope>NUCLEOTIDE SEQUENCE [LARGE SCALE GENOMIC DNA]</scope>
    <source>
        <strain evidence="7">SN15 / ATCC MYA-4574 / FGSC 10173</strain>
    </source>
</reference>
<dbReference type="InterPro" id="IPR057683">
    <property type="entry name" value="DUF7923"/>
</dbReference>
<dbReference type="RefSeq" id="XP_001796183.1">
    <property type="nucleotide sequence ID" value="XM_001796131.1"/>
</dbReference>
<dbReference type="AlphaFoldDB" id="Q0UR27"/>
<dbReference type="KEGG" id="pno:SNOG_05787"/>
<organism evidence="6 7">
    <name type="scientific">Phaeosphaeria nodorum (strain SN15 / ATCC MYA-4574 / FGSC 10173)</name>
    <name type="common">Glume blotch fungus</name>
    <name type="synonym">Parastagonospora nodorum</name>
    <dbReference type="NCBI Taxonomy" id="321614"/>
    <lineage>
        <taxon>Eukaryota</taxon>
        <taxon>Fungi</taxon>
        <taxon>Dikarya</taxon>
        <taxon>Ascomycota</taxon>
        <taxon>Pezizomycotina</taxon>
        <taxon>Dothideomycetes</taxon>
        <taxon>Pleosporomycetidae</taxon>
        <taxon>Pleosporales</taxon>
        <taxon>Pleosporineae</taxon>
        <taxon>Phaeosphaeriaceae</taxon>
        <taxon>Parastagonospora</taxon>
    </lineage>
</organism>
<evidence type="ECO:0000313" key="7">
    <source>
        <dbReference type="Proteomes" id="UP000001055"/>
    </source>
</evidence>
<evidence type="ECO:0000256" key="4">
    <source>
        <dbReference type="PROSITE-ProRule" id="PRU00723"/>
    </source>
</evidence>
<dbReference type="GO" id="GO:0008270">
    <property type="term" value="F:zinc ion binding"/>
    <property type="evidence" value="ECO:0007669"/>
    <property type="project" value="UniProtKB-KW"/>
</dbReference>
<dbReference type="Pfam" id="PF25540">
    <property type="entry name" value="DUF7923"/>
    <property type="match status" value="1"/>
</dbReference>
<dbReference type="SUPFAM" id="SSF90229">
    <property type="entry name" value="CCCH zinc finger"/>
    <property type="match status" value="1"/>
</dbReference>